<reference evidence="4" key="1">
    <citation type="submission" date="2018-02" db="EMBL/GenBank/DDBJ databases">
        <authorList>
            <person name="Clavel T."/>
            <person name="Strowig T."/>
        </authorList>
    </citation>
    <scope>NUCLEOTIDE SEQUENCE [LARGE SCALE GENOMIC DNA]</scope>
    <source>
        <strain evidence="4">DSM 100764</strain>
    </source>
</reference>
<accession>A0A2V1IRH4</accession>
<dbReference type="PROSITE" id="PS51178">
    <property type="entry name" value="PASTA"/>
    <property type="match status" value="2"/>
</dbReference>
<evidence type="ECO:0000259" key="2">
    <source>
        <dbReference type="PROSITE" id="PS51178"/>
    </source>
</evidence>
<gene>
    <name evidence="3" type="ORF">C5O25_08280</name>
</gene>
<dbReference type="EMBL" id="PUBV01000016">
    <property type="protein sequence ID" value="PWB07054.1"/>
    <property type="molecule type" value="Genomic_DNA"/>
</dbReference>
<dbReference type="SMART" id="SM00740">
    <property type="entry name" value="PASTA"/>
    <property type="match status" value="2"/>
</dbReference>
<dbReference type="Pfam" id="PF03793">
    <property type="entry name" value="PASTA"/>
    <property type="match status" value="1"/>
</dbReference>
<dbReference type="Gene3D" id="3.30.10.20">
    <property type="match status" value="2"/>
</dbReference>
<dbReference type="InterPro" id="IPR005543">
    <property type="entry name" value="PASTA_dom"/>
</dbReference>
<name>A0A2V1IRH4_9BACT</name>
<comment type="caution">
    <text evidence="3">The sequence shown here is derived from an EMBL/GenBank/DDBJ whole genome shotgun (WGS) entry which is preliminary data.</text>
</comment>
<dbReference type="SUPFAM" id="SSF54184">
    <property type="entry name" value="Penicillin-binding protein 2x (pbp-2x), c-terminal domain"/>
    <property type="match status" value="1"/>
</dbReference>
<evidence type="ECO:0000313" key="3">
    <source>
        <dbReference type="EMBL" id="PWB07054.1"/>
    </source>
</evidence>
<keyword evidence="1" id="KW-1133">Transmembrane helix</keyword>
<feature type="transmembrane region" description="Helical" evidence="1">
    <location>
        <begin position="39"/>
        <end position="61"/>
    </location>
</feature>
<protein>
    <submittedName>
        <fullName evidence="3">PASTA domain-containing protein</fullName>
    </submittedName>
</protein>
<sequence length="223" mass="24664">MRFITSGSGLTAFRQLIVIVKSTSNLKFKWRPGAFTTRFLFNLALMALVAVVFVWLLLVWLDSWTDHGHYVEVPQVKGMTYEVAMSSLESEGFEAALSDSIYDEKTRPGTVVEQNPKRGTKVKAGRTVYLTITAFSPKSVSVPSLTDVSLRQARSILEGLGFRNIYVEYVPSEFKDLVVSVKSDGRQLQAGSRLPVTASIVLNVGEGVSDDIDTTADLETEQF</sequence>
<keyword evidence="1" id="KW-0812">Transmembrane</keyword>
<evidence type="ECO:0000313" key="4">
    <source>
        <dbReference type="Proteomes" id="UP000244925"/>
    </source>
</evidence>
<feature type="domain" description="PASTA" evidence="2">
    <location>
        <begin position="67"/>
        <end position="134"/>
    </location>
</feature>
<keyword evidence="1" id="KW-0472">Membrane</keyword>
<evidence type="ECO:0000256" key="1">
    <source>
        <dbReference type="SAM" id="Phobius"/>
    </source>
</evidence>
<proteinExistence type="predicted"/>
<dbReference type="Proteomes" id="UP000244925">
    <property type="component" value="Unassembled WGS sequence"/>
</dbReference>
<organism evidence="3 4">
    <name type="scientific">Paramuribaculum intestinale</name>
    <dbReference type="NCBI Taxonomy" id="2094151"/>
    <lineage>
        <taxon>Bacteria</taxon>
        <taxon>Pseudomonadati</taxon>
        <taxon>Bacteroidota</taxon>
        <taxon>Bacteroidia</taxon>
        <taxon>Bacteroidales</taxon>
        <taxon>Muribaculaceae</taxon>
        <taxon>Paramuribaculum</taxon>
    </lineage>
</organism>
<dbReference type="CDD" id="cd06577">
    <property type="entry name" value="PASTA_pknB"/>
    <property type="match status" value="1"/>
</dbReference>
<keyword evidence="4" id="KW-1185">Reference proteome</keyword>
<feature type="domain" description="PASTA" evidence="2">
    <location>
        <begin position="136"/>
        <end position="206"/>
    </location>
</feature>
<dbReference type="AlphaFoldDB" id="A0A2V1IRH4"/>